<gene>
    <name evidence="1" type="ORF">LBW55_23250</name>
</gene>
<protein>
    <submittedName>
        <fullName evidence="1">Uncharacterized protein</fullName>
    </submittedName>
</protein>
<evidence type="ECO:0000313" key="2">
    <source>
        <dbReference type="Proteomes" id="UP001143674"/>
    </source>
</evidence>
<dbReference type="RefSeq" id="WP_230585622.1">
    <property type="nucleotide sequence ID" value="NZ_JABZEH010000001.1"/>
</dbReference>
<accession>A0AAE3T5T7</accession>
<dbReference type="AlphaFoldDB" id="A0AAE3T5T7"/>
<organism evidence="1 2">
    <name type="scientific">Ralstonia solanacearum</name>
    <name type="common">Pseudomonas solanacearum</name>
    <dbReference type="NCBI Taxonomy" id="305"/>
    <lineage>
        <taxon>Bacteria</taxon>
        <taxon>Pseudomonadati</taxon>
        <taxon>Pseudomonadota</taxon>
        <taxon>Betaproteobacteria</taxon>
        <taxon>Burkholderiales</taxon>
        <taxon>Burkholderiaceae</taxon>
        <taxon>Ralstonia</taxon>
        <taxon>Ralstonia solanacearum species complex</taxon>
    </lineage>
</organism>
<reference evidence="1" key="1">
    <citation type="submission" date="2021-09" db="EMBL/GenBank/DDBJ databases">
        <title>Genomic analysis of Ralstonia spp.</title>
        <authorList>
            <person name="Aburjaile F."/>
            <person name="Ariute J.C."/>
            <person name="Pais A.K.L."/>
            <person name="Albuquerque G.M.R."/>
            <person name="Silva A.M.F."/>
            <person name="Brenig B."/>
            <person name="Azevedo V."/>
            <person name="Matiuzzi M."/>
            <person name="Ramos R."/>
            <person name="Goes-Neto A."/>
            <person name="Soares S."/>
            <person name="Iseppon A.M.B."/>
            <person name="Souza E."/>
            <person name="Gama M."/>
        </authorList>
    </citation>
    <scope>NUCLEOTIDE SEQUENCE</scope>
    <source>
        <strain evidence="1">B4</strain>
    </source>
</reference>
<sequence>MAKPSATVSADLDQIGFVLSSGSNVIGLPTAASARVRQTPGRRPKGLLSLCEARKRKTSRELPVEKRLEALIDDALKARGSKVNPFTPGCPEADLFELFRDCEIKPEPIPSYAVDLLMAAQRVSRPPEGATRELLAQHQRDLESAVTAFEAAMPVVDGVIAEYGRGA</sequence>
<dbReference type="EMBL" id="JAIVEX010000015">
    <property type="protein sequence ID" value="MDB0524531.1"/>
    <property type="molecule type" value="Genomic_DNA"/>
</dbReference>
<comment type="caution">
    <text evidence="1">The sequence shown here is derived from an EMBL/GenBank/DDBJ whole genome shotgun (WGS) entry which is preliminary data.</text>
</comment>
<name>A0AAE3T5T7_RALSL</name>
<dbReference type="Proteomes" id="UP001143674">
    <property type="component" value="Unassembled WGS sequence"/>
</dbReference>
<evidence type="ECO:0000313" key="1">
    <source>
        <dbReference type="EMBL" id="MDB0524531.1"/>
    </source>
</evidence>
<proteinExistence type="predicted"/>